<gene>
    <name evidence="2" type="ORF">LI90_3566</name>
</gene>
<dbReference type="Proteomes" id="UP000070188">
    <property type="component" value="Unassembled WGS sequence"/>
</dbReference>
<dbReference type="InterPro" id="IPR004323">
    <property type="entry name" value="Ion_tolerance_CutA"/>
</dbReference>
<reference evidence="3" key="1">
    <citation type="submission" date="2015-04" db="EMBL/GenBank/DDBJ databases">
        <title>Physiological reanalysis, assessment of diazotrophy, and genome sequences of multiple isolates of Streptomyces thermoautotrophicus.</title>
        <authorList>
            <person name="MacKellar D.C."/>
            <person name="Lieber L."/>
            <person name="Norman J."/>
            <person name="Bolger A."/>
            <person name="Tobin C."/>
            <person name="Murray J.W."/>
            <person name="Chang R."/>
            <person name="Ford T."/>
            <person name="Nguyen P.Q."/>
            <person name="Woodward J."/>
            <person name="Permingeat H."/>
            <person name="Joshi N.S."/>
            <person name="Silver P.A."/>
            <person name="Usadel B."/>
            <person name="Rutherford A.W."/>
            <person name="Friesen M."/>
            <person name="Prell J."/>
        </authorList>
    </citation>
    <scope>NUCLEOTIDE SEQUENCE [LARGE SCALE GENOMIC DNA]</scope>
    <source>
        <strain evidence="3">H1</strain>
    </source>
</reference>
<dbReference type="AlphaFoldDB" id="A0A132MXF5"/>
<dbReference type="EMBL" id="LAXD01000001">
    <property type="protein sequence ID" value="KWX02523.1"/>
    <property type="molecule type" value="Genomic_DNA"/>
</dbReference>
<dbReference type="STRING" id="1469144.LI90_3566"/>
<dbReference type="PATRIC" id="fig|1469144.10.peg.3827"/>
<dbReference type="PANTHER" id="PTHR23419:SF8">
    <property type="entry name" value="FI09726P"/>
    <property type="match status" value="1"/>
</dbReference>
<sequence>MAEEYLQVITTTDAKDTADQLARSIVEARLAACVQVLGPISATYWWEGKVESAEEWLLQMKTTADRYEALAEHIKTHHSYDTPEIVATPITNGSADYLSWVRAETRPRE</sequence>
<keyword evidence="3" id="KW-1185">Reference proteome</keyword>
<dbReference type="SUPFAM" id="SSF54913">
    <property type="entry name" value="GlnB-like"/>
    <property type="match status" value="1"/>
</dbReference>
<protein>
    <submittedName>
        <fullName evidence="2">CutA1 divalent ion tolerance protein</fullName>
    </submittedName>
</protein>
<dbReference type="PANTHER" id="PTHR23419">
    <property type="entry name" value="DIVALENT CATION TOLERANCE CUTA-RELATED"/>
    <property type="match status" value="1"/>
</dbReference>
<dbReference type="OrthoDB" id="37622at2"/>
<dbReference type="GO" id="GO:0005507">
    <property type="term" value="F:copper ion binding"/>
    <property type="evidence" value="ECO:0007669"/>
    <property type="project" value="TreeGrafter"/>
</dbReference>
<comment type="caution">
    <text evidence="2">The sequence shown here is derived from an EMBL/GenBank/DDBJ whole genome shotgun (WGS) entry which is preliminary data.</text>
</comment>
<organism evidence="2 3">
    <name type="scientific">Carbonactinospora thermoautotrophica</name>
    <dbReference type="NCBI Taxonomy" id="1469144"/>
    <lineage>
        <taxon>Bacteria</taxon>
        <taxon>Bacillati</taxon>
        <taxon>Actinomycetota</taxon>
        <taxon>Actinomycetes</taxon>
        <taxon>Kitasatosporales</taxon>
        <taxon>Carbonactinosporaceae</taxon>
        <taxon>Carbonactinospora</taxon>
    </lineage>
</organism>
<evidence type="ECO:0000313" key="3">
    <source>
        <dbReference type="Proteomes" id="UP000070188"/>
    </source>
</evidence>
<name>A0A132MXF5_9ACTN</name>
<dbReference type="InterPro" id="IPR015867">
    <property type="entry name" value="N-reg_PII/ATP_PRibTrfase_C"/>
</dbReference>
<evidence type="ECO:0000313" key="2">
    <source>
        <dbReference type="EMBL" id="KWX02523.1"/>
    </source>
</evidence>
<comment type="similarity">
    <text evidence="1">Belongs to the CutA family.</text>
</comment>
<dbReference type="Pfam" id="PF03091">
    <property type="entry name" value="CutA1"/>
    <property type="match status" value="1"/>
</dbReference>
<accession>A0A132MXF5</accession>
<dbReference type="GO" id="GO:0010038">
    <property type="term" value="P:response to metal ion"/>
    <property type="evidence" value="ECO:0007669"/>
    <property type="project" value="InterPro"/>
</dbReference>
<proteinExistence type="inferred from homology"/>
<evidence type="ECO:0000256" key="1">
    <source>
        <dbReference type="ARBA" id="ARBA00010169"/>
    </source>
</evidence>
<dbReference type="Gene3D" id="3.30.70.120">
    <property type="match status" value="1"/>
</dbReference>
<dbReference type="InterPro" id="IPR011322">
    <property type="entry name" value="N-reg_PII-like_a/b"/>
</dbReference>
<dbReference type="RefSeq" id="WP_066889586.1">
    <property type="nucleotide sequence ID" value="NZ_LAXD01000001.1"/>
</dbReference>